<dbReference type="InterPro" id="IPR001647">
    <property type="entry name" value="HTH_TetR"/>
</dbReference>
<dbReference type="SUPFAM" id="SSF46689">
    <property type="entry name" value="Homeodomain-like"/>
    <property type="match status" value="1"/>
</dbReference>
<feature type="DNA-binding region" description="H-T-H motif" evidence="4">
    <location>
        <begin position="36"/>
        <end position="55"/>
    </location>
</feature>
<keyword evidence="2 4" id="KW-0238">DNA-binding</keyword>
<evidence type="ECO:0000256" key="4">
    <source>
        <dbReference type="PROSITE-ProRule" id="PRU00335"/>
    </source>
</evidence>
<keyword evidence="1" id="KW-0805">Transcription regulation</keyword>
<dbReference type="PRINTS" id="PR00455">
    <property type="entry name" value="HTHTETR"/>
</dbReference>
<reference evidence="6 7" key="1">
    <citation type="journal article" date="2015" name="Stand. Genomic Sci.">
        <title>Genomic Encyclopedia of Bacterial and Archaeal Type Strains, Phase III: the genomes of soil and plant-associated and newly described type strains.</title>
        <authorList>
            <person name="Whitman W.B."/>
            <person name="Woyke T."/>
            <person name="Klenk H.P."/>
            <person name="Zhou Y."/>
            <person name="Lilburn T.G."/>
            <person name="Beck B.J."/>
            <person name="De Vos P."/>
            <person name="Vandamme P."/>
            <person name="Eisen J.A."/>
            <person name="Garrity G."/>
            <person name="Hugenholtz P."/>
            <person name="Kyrpides N.C."/>
        </authorList>
    </citation>
    <scope>NUCLEOTIDE SEQUENCE [LARGE SCALE GENOMIC DNA]</scope>
    <source>
        <strain evidence="6 7">VKM Ac-2541</strain>
    </source>
</reference>
<dbReference type="EMBL" id="SLWR01000006">
    <property type="protein sequence ID" value="TCO47050.1"/>
    <property type="molecule type" value="Genomic_DNA"/>
</dbReference>
<organism evidence="6 7">
    <name type="scientific">Kribbella antiqua</name>
    <dbReference type="NCBI Taxonomy" id="2512217"/>
    <lineage>
        <taxon>Bacteria</taxon>
        <taxon>Bacillati</taxon>
        <taxon>Actinomycetota</taxon>
        <taxon>Actinomycetes</taxon>
        <taxon>Propionibacteriales</taxon>
        <taxon>Kribbellaceae</taxon>
        <taxon>Kribbella</taxon>
    </lineage>
</organism>
<dbReference type="GO" id="GO:0000976">
    <property type="term" value="F:transcription cis-regulatory region binding"/>
    <property type="evidence" value="ECO:0007669"/>
    <property type="project" value="TreeGrafter"/>
</dbReference>
<dbReference type="InterPro" id="IPR009057">
    <property type="entry name" value="Homeodomain-like_sf"/>
</dbReference>
<gene>
    <name evidence="6" type="ORF">EV646_106289</name>
</gene>
<name>A0A4V2S462_9ACTN</name>
<evidence type="ECO:0000313" key="7">
    <source>
        <dbReference type="Proteomes" id="UP000295573"/>
    </source>
</evidence>
<dbReference type="PANTHER" id="PTHR30055:SF234">
    <property type="entry name" value="HTH-TYPE TRANSCRIPTIONAL REGULATOR BETI"/>
    <property type="match status" value="1"/>
</dbReference>
<evidence type="ECO:0000256" key="3">
    <source>
        <dbReference type="ARBA" id="ARBA00023163"/>
    </source>
</evidence>
<dbReference type="InterPro" id="IPR050109">
    <property type="entry name" value="HTH-type_TetR-like_transc_reg"/>
</dbReference>
<evidence type="ECO:0000256" key="1">
    <source>
        <dbReference type="ARBA" id="ARBA00023015"/>
    </source>
</evidence>
<sequence length="211" mass="23909">MTEQVGRRERKKQQTRQAISDVATALFIERGFDAVTVADVARAADVAVQTVFNHFPTKEDLFFDEHGWWTGPMKSVMEAPDGTDPVDALERHYRTELRDRMDAGHLATWTKFNRTIEESPALVARRRQHAARMEEMLGEALYVRNPTLGRLKSRLVAAQYTAAQKVLEEELVRLLPAEPSQQDVDKAHAQLESAVEEVFAVLRHGLSEESV</sequence>
<proteinExistence type="predicted"/>
<keyword evidence="3" id="KW-0804">Transcription</keyword>
<evidence type="ECO:0000259" key="5">
    <source>
        <dbReference type="PROSITE" id="PS50977"/>
    </source>
</evidence>
<dbReference type="GO" id="GO:0003700">
    <property type="term" value="F:DNA-binding transcription factor activity"/>
    <property type="evidence" value="ECO:0007669"/>
    <property type="project" value="TreeGrafter"/>
</dbReference>
<evidence type="ECO:0000256" key="2">
    <source>
        <dbReference type="ARBA" id="ARBA00023125"/>
    </source>
</evidence>
<dbReference type="Pfam" id="PF00440">
    <property type="entry name" value="TetR_N"/>
    <property type="match status" value="1"/>
</dbReference>
<dbReference type="Proteomes" id="UP000295573">
    <property type="component" value="Unassembled WGS sequence"/>
</dbReference>
<dbReference type="Gene3D" id="1.10.357.10">
    <property type="entry name" value="Tetracycline Repressor, domain 2"/>
    <property type="match status" value="1"/>
</dbReference>
<dbReference type="PROSITE" id="PS50977">
    <property type="entry name" value="HTH_TETR_2"/>
    <property type="match status" value="1"/>
</dbReference>
<protein>
    <submittedName>
        <fullName evidence="6">TetR family transcriptional regulator</fullName>
    </submittedName>
</protein>
<dbReference type="RefSeq" id="WP_241996167.1">
    <property type="nucleotide sequence ID" value="NZ_SLWR01000006.1"/>
</dbReference>
<keyword evidence="7" id="KW-1185">Reference proteome</keyword>
<accession>A0A4V2S462</accession>
<evidence type="ECO:0000313" key="6">
    <source>
        <dbReference type="EMBL" id="TCO47050.1"/>
    </source>
</evidence>
<dbReference type="PANTHER" id="PTHR30055">
    <property type="entry name" value="HTH-TYPE TRANSCRIPTIONAL REGULATOR RUTR"/>
    <property type="match status" value="1"/>
</dbReference>
<feature type="domain" description="HTH tetR-type" evidence="5">
    <location>
        <begin position="13"/>
        <end position="73"/>
    </location>
</feature>
<comment type="caution">
    <text evidence="6">The sequence shown here is derived from an EMBL/GenBank/DDBJ whole genome shotgun (WGS) entry which is preliminary data.</text>
</comment>
<dbReference type="AlphaFoldDB" id="A0A4V2S462"/>